<sequence>MHRRSAAAAVILAIICCSLPCSMAVQVVVHPEGDRREELPPSPWPARGVRCGRCMSPNAATTTTASALLTLHHRKKTLQKKHAVVVDLYYTKAPPMLP</sequence>
<reference evidence="3" key="3">
    <citation type="submission" date="2018-08" db="UniProtKB">
        <authorList>
            <consortium name="EnsemblPlants"/>
        </authorList>
    </citation>
    <scope>IDENTIFICATION</scope>
    <source>
        <strain evidence="3">cv. Bd21</strain>
    </source>
</reference>
<reference evidence="2 3" key="1">
    <citation type="journal article" date="2010" name="Nature">
        <title>Genome sequencing and analysis of the model grass Brachypodium distachyon.</title>
        <authorList>
            <consortium name="International Brachypodium Initiative"/>
        </authorList>
    </citation>
    <scope>NUCLEOTIDE SEQUENCE [LARGE SCALE GENOMIC DNA]</scope>
    <source>
        <strain evidence="2 3">Bd21</strain>
    </source>
</reference>
<evidence type="ECO:0000313" key="3">
    <source>
        <dbReference type="EnsemblPlants" id="PNT69829"/>
    </source>
</evidence>
<dbReference type="EnsemblPlants" id="PNT69829">
    <property type="protein sequence ID" value="PNT69829"/>
    <property type="gene ID" value="BRADI_2g01103v3"/>
</dbReference>
<name>A0A2K2D6C1_BRADI</name>
<keyword evidence="1" id="KW-0732">Signal</keyword>
<evidence type="ECO:0000313" key="2">
    <source>
        <dbReference type="EMBL" id="PNT69829.1"/>
    </source>
</evidence>
<accession>A0A2K2D6C1</accession>
<feature type="signal peptide" evidence="1">
    <location>
        <begin position="1"/>
        <end position="24"/>
    </location>
</feature>
<protein>
    <recommendedName>
        <fullName evidence="5">Secreted protein</fullName>
    </recommendedName>
</protein>
<organism evidence="2">
    <name type="scientific">Brachypodium distachyon</name>
    <name type="common">Purple false brome</name>
    <name type="synonym">Trachynia distachya</name>
    <dbReference type="NCBI Taxonomy" id="15368"/>
    <lineage>
        <taxon>Eukaryota</taxon>
        <taxon>Viridiplantae</taxon>
        <taxon>Streptophyta</taxon>
        <taxon>Embryophyta</taxon>
        <taxon>Tracheophyta</taxon>
        <taxon>Spermatophyta</taxon>
        <taxon>Magnoliopsida</taxon>
        <taxon>Liliopsida</taxon>
        <taxon>Poales</taxon>
        <taxon>Poaceae</taxon>
        <taxon>BOP clade</taxon>
        <taxon>Pooideae</taxon>
        <taxon>Stipodae</taxon>
        <taxon>Brachypodieae</taxon>
        <taxon>Brachypodium</taxon>
    </lineage>
</organism>
<evidence type="ECO:0000313" key="4">
    <source>
        <dbReference type="Proteomes" id="UP000008810"/>
    </source>
</evidence>
<proteinExistence type="predicted"/>
<keyword evidence="4" id="KW-1185">Reference proteome</keyword>
<reference evidence="2" key="2">
    <citation type="submission" date="2017-06" db="EMBL/GenBank/DDBJ databases">
        <title>WGS assembly of Brachypodium distachyon.</title>
        <authorList>
            <consortium name="The International Brachypodium Initiative"/>
            <person name="Lucas S."/>
            <person name="Harmon-Smith M."/>
            <person name="Lail K."/>
            <person name="Tice H."/>
            <person name="Grimwood J."/>
            <person name="Bruce D."/>
            <person name="Barry K."/>
            <person name="Shu S."/>
            <person name="Lindquist E."/>
            <person name="Wang M."/>
            <person name="Pitluck S."/>
            <person name="Vogel J.P."/>
            <person name="Garvin D.F."/>
            <person name="Mockler T.C."/>
            <person name="Schmutz J."/>
            <person name="Rokhsar D."/>
            <person name="Bevan M.W."/>
        </authorList>
    </citation>
    <scope>NUCLEOTIDE SEQUENCE</scope>
    <source>
        <strain evidence="2">Bd21</strain>
    </source>
</reference>
<dbReference type="Proteomes" id="UP000008810">
    <property type="component" value="Chromosome 2"/>
</dbReference>
<dbReference type="EMBL" id="CM000881">
    <property type="protein sequence ID" value="PNT69829.1"/>
    <property type="molecule type" value="Genomic_DNA"/>
</dbReference>
<dbReference type="InParanoid" id="A0A2K2D6C1"/>
<gene>
    <name evidence="2" type="ORF">BRADI_2g01103v3</name>
</gene>
<evidence type="ECO:0008006" key="5">
    <source>
        <dbReference type="Google" id="ProtNLM"/>
    </source>
</evidence>
<dbReference type="AlphaFoldDB" id="A0A2K2D6C1"/>
<evidence type="ECO:0000256" key="1">
    <source>
        <dbReference type="SAM" id="SignalP"/>
    </source>
</evidence>
<dbReference type="Gramene" id="PNT69829">
    <property type="protein sequence ID" value="PNT69829"/>
    <property type="gene ID" value="BRADI_2g01103v3"/>
</dbReference>
<feature type="chain" id="PRO_5036043352" description="Secreted protein" evidence="1">
    <location>
        <begin position="25"/>
        <end position="98"/>
    </location>
</feature>